<feature type="signal peptide" evidence="1">
    <location>
        <begin position="1"/>
        <end position="21"/>
    </location>
</feature>
<dbReference type="Proteomes" id="UP001198402">
    <property type="component" value="Unassembled WGS sequence"/>
</dbReference>
<gene>
    <name evidence="2" type="ORF">LBV24_02010</name>
</gene>
<protein>
    <recommendedName>
        <fullName evidence="4">Lipoprotein</fullName>
    </recommendedName>
</protein>
<accession>A0ABS7XWF0</accession>
<name>A0ABS7XWF0_9FLAO</name>
<dbReference type="RefSeq" id="WP_224476915.1">
    <property type="nucleotide sequence ID" value="NZ_JAIUJS010000001.1"/>
</dbReference>
<keyword evidence="3" id="KW-1185">Reference proteome</keyword>
<sequence length="190" mass="22408">MRLRVCKSALLFSIIFLVACQSEYNSLVEDELTSGVRNDSIFYSFKFGQTKTEFYNACWEYNRKKIFTHGPSNNYVQAILHPKDTTDVKGKIRMLFYAKFNKEEEIIAMDVKFSHVAWAPWNKDLQADQLLPKVKDTLLKWYPGNDFIKVKDVLVKVDGNRQIRLKQESDKDVSVVIEDMEYRYNKLRKQ</sequence>
<feature type="chain" id="PRO_5047016868" description="Lipoprotein" evidence="1">
    <location>
        <begin position="22"/>
        <end position="190"/>
    </location>
</feature>
<evidence type="ECO:0000313" key="2">
    <source>
        <dbReference type="EMBL" id="MCA0151972.1"/>
    </source>
</evidence>
<keyword evidence="1" id="KW-0732">Signal</keyword>
<evidence type="ECO:0000313" key="3">
    <source>
        <dbReference type="Proteomes" id="UP001198402"/>
    </source>
</evidence>
<organism evidence="2 3">
    <name type="scientific">Winogradskyella vincentii</name>
    <dbReference type="NCBI Taxonomy" id="2877122"/>
    <lineage>
        <taxon>Bacteria</taxon>
        <taxon>Pseudomonadati</taxon>
        <taxon>Bacteroidota</taxon>
        <taxon>Flavobacteriia</taxon>
        <taxon>Flavobacteriales</taxon>
        <taxon>Flavobacteriaceae</taxon>
        <taxon>Winogradskyella</taxon>
    </lineage>
</organism>
<comment type="caution">
    <text evidence="2">The sequence shown here is derived from an EMBL/GenBank/DDBJ whole genome shotgun (WGS) entry which is preliminary data.</text>
</comment>
<reference evidence="3" key="1">
    <citation type="submission" date="2023-07" db="EMBL/GenBank/DDBJ databases">
        <authorList>
            <person name="Yue Y."/>
        </authorList>
    </citation>
    <scope>NUCLEOTIDE SEQUENCE [LARGE SCALE GENOMIC DNA]</scope>
    <source>
        <strain evidence="3">2Y89</strain>
    </source>
</reference>
<proteinExistence type="predicted"/>
<dbReference type="PROSITE" id="PS51257">
    <property type="entry name" value="PROKAR_LIPOPROTEIN"/>
    <property type="match status" value="1"/>
</dbReference>
<dbReference type="EMBL" id="JAIUJS010000001">
    <property type="protein sequence ID" value="MCA0151972.1"/>
    <property type="molecule type" value="Genomic_DNA"/>
</dbReference>
<evidence type="ECO:0008006" key="4">
    <source>
        <dbReference type="Google" id="ProtNLM"/>
    </source>
</evidence>
<evidence type="ECO:0000256" key="1">
    <source>
        <dbReference type="SAM" id="SignalP"/>
    </source>
</evidence>